<dbReference type="EMBL" id="BK015927">
    <property type="protein sequence ID" value="DAF85563.1"/>
    <property type="molecule type" value="Genomic_DNA"/>
</dbReference>
<name>A0A8S5TTP2_9CAUD</name>
<proteinExistence type="predicted"/>
<evidence type="ECO:0000313" key="1">
    <source>
        <dbReference type="EMBL" id="DAF85563.1"/>
    </source>
</evidence>
<organism evidence="1">
    <name type="scientific">Siphoviridae sp. ct5jB2</name>
    <dbReference type="NCBI Taxonomy" id="2825337"/>
    <lineage>
        <taxon>Viruses</taxon>
        <taxon>Duplodnaviria</taxon>
        <taxon>Heunggongvirae</taxon>
        <taxon>Uroviricota</taxon>
        <taxon>Caudoviricetes</taxon>
    </lineage>
</organism>
<sequence>MHYCVHLLTKELPSEKQIADIMQPYYIDNVYNNSDEENEDYTVNYPTFTWDWYQIGGRYKAKIKLKADIEDKENNEYYNWCYYSRNERNGRLFWSRLLSTLKECMGIRYSEEDWFANMGFYDKYILVDGARQKDILNLPEMDCYIYVLPDGTAIARASWNGTSFVEDKDFDRKHKEALGANMDGFITVLDVHD</sequence>
<protein>
    <submittedName>
        <fullName evidence="1">Uncharacterized protein</fullName>
    </submittedName>
</protein>
<accession>A0A8S5TTP2</accession>
<reference evidence="1" key="1">
    <citation type="journal article" date="2021" name="Proc. Natl. Acad. Sci. U.S.A.">
        <title>A Catalog of Tens of Thousands of Viruses from Human Metagenomes Reveals Hidden Associations with Chronic Diseases.</title>
        <authorList>
            <person name="Tisza M.J."/>
            <person name="Buck C.B."/>
        </authorList>
    </citation>
    <scope>NUCLEOTIDE SEQUENCE</scope>
    <source>
        <strain evidence="1">Ct5jB2</strain>
    </source>
</reference>